<dbReference type="PANTHER" id="PTHR45745:SF1">
    <property type="entry name" value="PHOSPHOGLUCOMUTASE 2B-RELATED"/>
    <property type="match status" value="1"/>
</dbReference>
<evidence type="ECO:0000259" key="14">
    <source>
        <dbReference type="Pfam" id="PF02880"/>
    </source>
</evidence>
<keyword evidence="16" id="KW-1185">Reference proteome</keyword>
<dbReference type="EMBL" id="BDIP01003271">
    <property type="protein sequence ID" value="GIQ87490.1"/>
    <property type="molecule type" value="Genomic_DNA"/>
</dbReference>
<keyword evidence="8 11" id="KW-0460">Magnesium</keyword>
<comment type="similarity">
    <text evidence="3 11">Belongs to the phosphohexose mutase family.</text>
</comment>
<dbReference type="CDD" id="cd05799">
    <property type="entry name" value="PGM2"/>
    <property type="match status" value="1"/>
</dbReference>
<evidence type="ECO:0000256" key="5">
    <source>
        <dbReference type="ARBA" id="ARBA00022526"/>
    </source>
</evidence>
<dbReference type="Proteomes" id="UP000265618">
    <property type="component" value="Unassembled WGS sequence"/>
</dbReference>
<dbReference type="GO" id="GO:0008973">
    <property type="term" value="F:phosphopentomutase activity"/>
    <property type="evidence" value="ECO:0007669"/>
    <property type="project" value="TreeGrafter"/>
</dbReference>
<evidence type="ECO:0000256" key="4">
    <source>
        <dbReference type="ARBA" id="ARBA00022490"/>
    </source>
</evidence>
<dbReference type="InterPro" id="IPR016055">
    <property type="entry name" value="A-D-PHexomutase_a/b/a-I/II/III"/>
</dbReference>
<dbReference type="Pfam" id="PF02878">
    <property type="entry name" value="PGM_PMM_I"/>
    <property type="match status" value="1"/>
</dbReference>
<proteinExistence type="inferred from homology"/>
<dbReference type="Pfam" id="PF02879">
    <property type="entry name" value="PGM_PMM_II"/>
    <property type="match status" value="1"/>
</dbReference>
<keyword evidence="9" id="KW-0413">Isomerase</keyword>
<evidence type="ECO:0000259" key="13">
    <source>
        <dbReference type="Pfam" id="PF02879"/>
    </source>
</evidence>
<sequence length="537" mass="58967">MTRPSLRTIMAPAYTNEEVKALCEAWLQWDMDEVTKAEVRERLANEEYEHLYKVMSSRLEFGTAGLRGKLAAGYGCMNELVITQAAQGLYNYAVQKVPDLAKRGIVLGYDGRYYSQAFAAITAATFLVKGCKVYLFSTYAPTPYVPFALTSYNAGLGVMVTASHNPAKDNGYKVYWSDGVQILPPHDSGIEASILASLEPWAETADRAGVIAKGTADGMVVDPYAIGFVAAYNKAISPLHFNTAALNKTLPKFGYSAMWGVGYKPCCDALKEYGFDPEQMVAIGDECQPDPLFGGCPKPNPEERHNMERCVAFCKPQGITLILANDPDADRLALAEMQEDGHYHIFHGNEIGTLLGDWVASNWTRTYPEDKIAMVNSTVSSKALRALCNKYQARYAEVLTGFKWIGRTSNDIEAEGEGVKAVFGYEEAIGFAAGQAVRDKDGVSTVCVAAEMAAALYKEGKTIKQRMDEIFNEIGWFRYANSSVTLSDMSIIGKVFDNLMNGGSFKGRSYISAFGEYKIKEIRDLCSPGYDSETEGN</sequence>
<evidence type="ECO:0000256" key="1">
    <source>
        <dbReference type="ARBA" id="ARBA00001946"/>
    </source>
</evidence>
<evidence type="ECO:0000313" key="16">
    <source>
        <dbReference type="Proteomes" id="UP000265618"/>
    </source>
</evidence>
<keyword evidence="10" id="KW-0119">Carbohydrate metabolism</keyword>
<dbReference type="SUPFAM" id="SSF53738">
    <property type="entry name" value="Phosphoglucomutase, first 3 domains"/>
    <property type="match status" value="3"/>
</dbReference>
<dbReference type="InterPro" id="IPR005846">
    <property type="entry name" value="A-D-PHexomutase_a/b/a-III"/>
</dbReference>
<dbReference type="GO" id="GO:0005737">
    <property type="term" value="C:cytoplasm"/>
    <property type="evidence" value="ECO:0007669"/>
    <property type="project" value="UniProtKB-SubCell"/>
</dbReference>
<evidence type="ECO:0000256" key="9">
    <source>
        <dbReference type="ARBA" id="ARBA00023235"/>
    </source>
</evidence>
<dbReference type="GO" id="GO:0005634">
    <property type="term" value="C:nucleus"/>
    <property type="evidence" value="ECO:0007669"/>
    <property type="project" value="TreeGrafter"/>
</dbReference>
<organism evidence="15 16">
    <name type="scientific">Kipferlia bialata</name>
    <dbReference type="NCBI Taxonomy" id="797122"/>
    <lineage>
        <taxon>Eukaryota</taxon>
        <taxon>Metamonada</taxon>
        <taxon>Carpediemonas-like organisms</taxon>
        <taxon>Kipferlia</taxon>
    </lineage>
</organism>
<evidence type="ECO:0000256" key="7">
    <source>
        <dbReference type="ARBA" id="ARBA00022723"/>
    </source>
</evidence>
<keyword evidence="7 11" id="KW-0479">Metal-binding</keyword>
<feature type="domain" description="Alpha-D-phosphohexomutase alpha/beta/alpha" evidence="14">
    <location>
        <begin position="348"/>
        <end position="472"/>
    </location>
</feature>
<keyword evidence="5" id="KW-0313">Glucose metabolism</keyword>
<comment type="subcellular location">
    <subcellularLocation>
        <location evidence="2">Cytoplasm</location>
    </subcellularLocation>
</comment>
<protein>
    <submittedName>
        <fullName evidence="15">Uncharacterized protein</fullName>
    </submittedName>
</protein>
<dbReference type="OrthoDB" id="8300170at2759"/>
<dbReference type="GO" id="GO:0000287">
    <property type="term" value="F:magnesium ion binding"/>
    <property type="evidence" value="ECO:0007669"/>
    <property type="project" value="InterPro"/>
</dbReference>
<evidence type="ECO:0000256" key="6">
    <source>
        <dbReference type="ARBA" id="ARBA00022553"/>
    </source>
</evidence>
<dbReference type="AlphaFoldDB" id="A0A9K3D4F4"/>
<dbReference type="InterPro" id="IPR016066">
    <property type="entry name" value="A-D-PHexomutase_CS"/>
</dbReference>
<dbReference type="GO" id="GO:0006166">
    <property type="term" value="P:purine ribonucleoside salvage"/>
    <property type="evidence" value="ECO:0007669"/>
    <property type="project" value="TreeGrafter"/>
</dbReference>
<evidence type="ECO:0000259" key="12">
    <source>
        <dbReference type="Pfam" id="PF02878"/>
    </source>
</evidence>
<comment type="caution">
    <text evidence="15">The sequence shown here is derived from an EMBL/GenBank/DDBJ whole genome shotgun (WGS) entry which is preliminary data.</text>
</comment>
<dbReference type="PROSITE" id="PS00710">
    <property type="entry name" value="PGM_PMM"/>
    <property type="match status" value="1"/>
</dbReference>
<comment type="cofactor">
    <cofactor evidence="1">
        <name>Mg(2+)</name>
        <dbReference type="ChEBI" id="CHEBI:18420"/>
    </cofactor>
</comment>
<gene>
    <name evidence="15" type="ORF">KIPB_009535</name>
</gene>
<dbReference type="GO" id="GO:0006006">
    <property type="term" value="P:glucose metabolic process"/>
    <property type="evidence" value="ECO:0007669"/>
    <property type="project" value="UniProtKB-KW"/>
</dbReference>
<dbReference type="InterPro" id="IPR005844">
    <property type="entry name" value="A-D-PHexomutase_a/b/a-I"/>
</dbReference>
<evidence type="ECO:0000256" key="2">
    <source>
        <dbReference type="ARBA" id="ARBA00004496"/>
    </source>
</evidence>
<dbReference type="PANTHER" id="PTHR45745">
    <property type="entry name" value="PHOSPHOMANNOMUTASE 45A"/>
    <property type="match status" value="1"/>
</dbReference>
<feature type="domain" description="Alpha-D-phosphohexomutase alpha/beta/alpha" evidence="13">
    <location>
        <begin position="232"/>
        <end position="338"/>
    </location>
</feature>
<evidence type="ECO:0000256" key="10">
    <source>
        <dbReference type="ARBA" id="ARBA00023277"/>
    </source>
</evidence>
<evidence type="ECO:0000313" key="15">
    <source>
        <dbReference type="EMBL" id="GIQ87490.1"/>
    </source>
</evidence>
<dbReference type="FunFam" id="3.40.120.10:FF:000035">
    <property type="entry name" value="Pgm3p"/>
    <property type="match status" value="1"/>
</dbReference>
<evidence type="ECO:0000256" key="8">
    <source>
        <dbReference type="ARBA" id="ARBA00022842"/>
    </source>
</evidence>
<keyword evidence="4" id="KW-0963">Cytoplasm</keyword>
<reference evidence="15 16" key="1">
    <citation type="journal article" date="2018" name="PLoS ONE">
        <title>The draft genome of Kipferlia bialata reveals reductive genome evolution in fornicate parasites.</title>
        <authorList>
            <person name="Tanifuji G."/>
            <person name="Takabayashi S."/>
            <person name="Kume K."/>
            <person name="Takagi M."/>
            <person name="Nakayama T."/>
            <person name="Kamikawa R."/>
            <person name="Inagaki Y."/>
            <person name="Hashimoto T."/>
        </authorList>
    </citation>
    <scope>NUCLEOTIDE SEQUENCE [LARGE SCALE GENOMIC DNA]</scope>
    <source>
        <strain evidence="15">NY0173</strain>
    </source>
</reference>
<dbReference type="InterPro" id="IPR005845">
    <property type="entry name" value="A-D-PHexomutase_a/b/a-II"/>
</dbReference>
<dbReference type="Gene3D" id="3.40.120.10">
    <property type="entry name" value="Alpha-D-Glucose-1,6-Bisphosphate, subunit A, domain 3"/>
    <property type="match status" value="3"/>
</dbReference>
<evidence type="ECO:0000256" key="3">
    <source>
        <dbReference type="ARBA" id="ARBA00010231"/>
    </source>
</evidence>
<feature type="domain" description="Alpha-D-phosphohexomutase alpha/beta/alpha" evidence="12">
    <location>
        <begin position="59"/>
        <end position="196"/>
    </location>
</feature>
<name>A0A9K3D4F4_9EUKA</name>
<feature type="non-terminal residue" evidence="15">
    <location>
        <position position="1"/>
    </location>
</feature>
<keyword evidence="6" id="KW-0597">Phosphoprotein</keyword>
<accession>A0A9K3D4F4</accession>
<dbReference type="Pfam" id="PF02880">
    <property type="entry name" value="PGM_PMM_III"/>
    <property type="match status" value="1"/>
</dbReference>
<evidence type="ECO:0000256" key="11">
    <source>
        <dbReference type="RuleBase" id="RU004326"/>
    </source>
</evidence>